<evidence type="ECO:0000313" key="1">
    <source>
        <dbReference type="EMBL" id="GHI46572.1"/>
    </source>
</evidence>
<gene>
    <name evidence="1" type="ORF">ScoT_27460</name>
</gene>
<evidence type="ECO:0000313" key="2">
    <source>
        <dbReference type="Proteomes" id="UP001051844"/>
    </source>
</evidence>
<organism evidence="1 2">
    <name type="scientific">Streptomyces albidoflavus</name>
    <dbReference type="NCBI Taxonomy" id="1886"/>
    <lineage>
        <taxon>Bacteria</taxon>
        <taxon>Bacillati</taxon>
        <taxon>Actinomycetota</taxon>
        <taxon>Actinomycetes</taxon>
        <taxon>Kitasatosporales</taxon>
        <taxon>Streptomycetaceae</taxon>
        <taxon>Streptomyces</taxon>
        <taxon>Streptomyces albidoflavus group</taxon>
    </lineage>
</organism>
<proteinExistence type="predicted"/>
<comment type="caution">
    <text evidence="1">The sequence shown here is derived from an EMBL/GenBank/DDBJ whole genome shotgun (WGS) entry which is preliminary data.</text>
</comment>
<name>A0AA37BXK7_9ACTN</name>
<dbReference type="AlphaFoldDB" id="A0AA37BXK7"/>
<accession>A0AA37BXK7</accession>
<dbReference type="EMBL" id="BNDZ01000005">
    <property type="protein sequence ID" value="GHI46572.1"/>
    <property type="molecule type" value="Genomic_DNA"/>
</dbReference>
<protein>
    <submittedName>
        <fullName evidence="1">Uncharacterized protein</fullName>
    </submittedName>
</protein>
<dbReference type="Proteomes" id="UP001051844">
    <property type="component" value="Unassembled WGS sequence"/>
</dbReference>
<reference evidence="1" key="1">
    <citation type="submission" date="2022-09" db="EMBL/GenBank/DDBJ databases">
        <title>Whole genome shotgun sequence of Streptomyces albidoflavus NBRC 12854.</title>
        <authorList>
            <person name="Komaki H."/>
            <person name="Tamura T."/>
        </authorList>
    </citation>
    <scope>NUCLEOTIDE SEQUENCE</scope>
    <source>
        <strain evidence="1">NBRC 12854</strain>
    </source>
</reference>
<sequence>MPPAGLGPWSGGAGGGVASSAGRAVLGPVRLRVPVQDGLKRPAGLGVCGRCWVPGVISYFFDTIGRMVEGEYGIGEGPATRVSLSLPEGTAEAIRARVGKREFSAFVAAAVERELRGQILDEYLTDYERRHGPLPARLQAEARQVFDDVFSQDAALREDEGKQWPAAS</sequence>